<evidence type="ECO:0000256" key="1">
    <source>
        <dbReference type="ARBA" id="ARBA00004496"/>
    </source>
</evidence>
<evidence type="ECO:0000256" key="7">
    <source>
        <dbReference type="ARBA" id="ARBA00023172"/>
    </source>
</evidence>
<dbReference type="InterPro" id="IPR013762">
    <property type="entry name" value="Integrase-like_cat_sf"/>
</dbReference>
<dbReference type="InterPro" id="IPR022169">
    <property type="entry name" value="DUF3701"/>
</dbReference>
<dbReference type="PANTHER" id="PTHR30349">
    <property type="entry name" value="PHAGE INTEGRASE-RELATED"/>
    <property type="match status" value="1"/>
</dbReference>
<keyword evidence="2" id="KW-0963">Cytoplasm</keyword>
<comment type="subcellular location">
    <subcellularLocation>
        <location evidence="1">Cytoplasm</location>
    </subcellularLocation>
</comment>
<evidence type="ECO:0000256" key="5">
    <source>
        <dbReference type="ARBA" id="ARBA00022908"/>
    </source>
</evidence>
<keyword evidence="6 9" id="KW-0238">DNA-binding</keyword>
<protein>
    <recommendedName>
        <fullName evidence="14">Integrase</fullName>
    </recommendedName>
</protein>
<dbReference type="InterPro" id="IPR044068">
    <property type="entry name" value="CB"/>
</dbReference>
<dbReference type="KEGG" id="aon:DEH84_18485"/>
<evidence type="ECO:0000313" key="12">
    <source>
        <dbReference type="EMBL" id="AWI55570.1"/>
    </source>
</evidence>
<dbReference type="PROSITE" id="PS51898">
    <property type="entry name" value="TYR_RECOMBINASE"/>
    <property type="match status" value="1"/>
</dbReference>
<feature type="domain" description="Core-binding (CB)" evidence="11">
    <location>
        <begin position="302"/>
        <end position="406"/>
    </location>
</feature>
<sequence length="724" mass="80707">MQIAAAELRHHHFSFVRAVLEGISLRKAWTLYLAFEGGPDDERHFQHRFERLTRQIHLAADQRGLAAEARRALSPHGRDEADPLRPALPSLDEWVAQQCEALGVDVDFQSQAEWLAEYEAAHGLDQPSLPLPATALPPSAETQAPRQPLESLNRLAGELARPPALTDALTAWLSPGLAAQLQRTEVDGRALPLLTLGDLIDFINLRQHRWWTCVPRLGRVRAERLVGWLAPLAAEMARPLHDGALKPFALRALRRGSELGVLDPGSVRHYGLVPLDRLAVPEGLDGRKGLFRNTTPNTLGAHTDLEAIHAWLQRHAASPRTHANYSRIAERFYLWCVWVRRKPMSSLTEADFQSYRAFLAAPPADWIQRAKVDRHSSEWRPLKRPLSLSSQKLNFSVISAMLTALVEAGYLSANAARGVLPSMKLPHFRIDIARSFSDEQWQWLMRCWAELYATVGPTSDDGCTPRLLPDAAHPDQAFARAASLRRTRLVLEMGATTGLRLIELVTTRRSALIRQQVDGQAFWFLRIVGKGNRNREALLHEDIKALLDQHHLDMKLAETAFDARNPRVRTLRAPEAAPSPGDSATQHGHADADGALPLVGALRKAPPRWTLDARGLPVLDRTAPQNADRFGSLDPTALHQALKRFFHRCADLAEAHGVALDTAALRRASTHWLRHFFANSAAADNVSPAALMNAMGHASLQTTSVYLHTERKVLVRELSKMKRR</sequence>
<dbReference type="CDD" id="cd00397">
    <property type="entry name" value="DNA_BRE_C"/>
    <property type="match status" value="1"/>
</dbReference>
<dbReference type="InterPro" id="IPR002104">
    <property type="entry name" value="Integrase_catalytic"/>
</dbReference>
<dbReference type="Gene3D" id="1.10.150.130">
    <property type="match status" value="1"/>
</dbReference>
<feature type="domain" description="Tyr recombinase" evidence="10">
    <location>
        <begin position="467"/>
        <end position="720"/>
    </location>
</feature>
<dbReference type="InterPro" id="IPR010998">
    <property type="entry name" value="Integrase_recombinase_N"/>
</dbReference>
<dbReference type="GO" id="GO:0003677">
    <property type="term" value="F:DNA binding"/>
    <property type="evidence" value="ECO:0007669"/>
    <property type="project" value="UniProtKB-UniRule"/>
</dbReference>
<dbReference type="GO" id="GO:0007059">
    <property type="term" value="P:chromosome segregation"/>
    <property type="evidence" value="ECO:0007669"/>
    <property type="project" value="UniProtKB-KW"/>
</dbReference>
<dbReference type="RefSeq" id="WP_109038680.1">
    <property type="nucleotide sequence ID" value="NZ_CP029211.1"/>
</dbReference>
<dbReference type="AlphaFoldDB" id="A0A2U8FX31"/>
<dbReference type="GO" id="GO:0005737">
    <property type="term" value="C:cytoplasm"/>
    <property type="evidence" value="ECO:0007669"/>
    <property type="project" value="UniProtKB-SubCell"/>
</dbReference>
<reference evidence="12 13" key="1">
    <citation type="submission" date="2018-05" db="EMBL/GenBank/DDBJ databases">
        <title>complete genome sequence of Aquabacterium olei NBRC 110486.</title>
        <authorList>
            <person name="Tang B."/>
            <person name="Chang J."/>
            <person name="Zhang L."/>
            <person name="Yang H."/>
        </authorList>
    </citation>
    <scope>NUCLEOTIDE SEQUENCE [LARGE SCALE GENOMIC DNA]</scope>
    <source>
        <strain evidence="12 13">NBRC 110486</strain>
        <plasmid evidence="13">Plasmid ptb101</plasmid>
    </source>
</reference>
<dbReference type="Gene3D" id="1.10.443.10">
    <property type="entry name" value="Intergrase catalytic core"/>
    <property type="match status" value="1"/>
</dbReference>
<keyword evidence="3" id="KW-0132">Cell division</keyword>
<keyword evidence="5" id="KW-0229">DNA integration</keyword>
<keyword evidence="12" id="KW-0614">Plasmid</keyword>
<dbReference type="GO" id="GO:0051301">
    <property type="term" value="P:cell division"/>
    <property type="evidence" value="ECO:0007669"/>
    <property type="project" value="UniProtKB-KW"/>
</dbReference>
<keyword evidence="8" id="KW-0131">Cell cycle</keyword>
<evidence type="ECO:0000256" key="2">
    <source>
        <dbReference type="ARBA" id="ARBA00022490"/>
    </source>
</evidence>
<dbReference type="SUPFAM" id="SSF56349">
    <property type="entry name" value="DNA breaking-rejoining enzymes"/>
    <property type="match status" value="2"/>
</dbReference>
<organism evidence="12 13">
    <name type="scientific">Aquabacterium olei</name>
    <dbReference type="NCBI Taxonomy" id="1296669"/>
    <lineage>
        <taxon>Bacteria</taxon>
        <taxon>Pseudomonadati</taxon>
        <taxon>Pseudomonadota</taxon>
        <taxon>Betaproteobacteria</taxon>
        <taxon>Burkholderiales</taxon>
        <taxon>Aquabacterium</taxon>
    </lineage>
</organism>
<dbReference type="InterPro" id="IPR050090">
    <property type="entry name" value="Tyrosine_recombinase_XerCD"/>
</dbReference>
<evidence type="ECO:0000256" key="9">
    <source>
        <dbReference type="PROSITE-ProRule" id="PRU01248"/>
    </source>
</evidence>
<dbReference type="Proteomes" id="UP000244892">
    <property type="component" value="Plasmid pTB101"/>
</dbReference>
<geneLocation type="plasmid" evidence="13">
    <name>ptb101</name>
</geneLocation>
<keyword evidence="7" id="KW-0233">DNA recombination</keyword>
<accession>A0A2U8FX31</accession>
<dbReference type="InterPro" id="IPR011010">
    <property type="entry name" value="DNA_brk_join_enz"/>
</dbReference>
<evidence type="ECO:0000256" key="8">
    <source>
        <dbReference type="ARBA" id="ARBA00023306"/>
    </source>
</evidence>
<dbReference type="GO" id="GO:0006310">
    <property type="term" value="P:DNA recombination"/>
    <property type="evidence" value="ECO:0007669"/>
    <property type="project" value="UniProtKB-KW"/>
</dbReference>
<evidence type="ECO:0000256" key="4">
    <source>
        <dbReference type="ARBA" id="ARBA00022829"/>
    </source>
</evidence>
<dbReference type="PANTHER" id="PTHR30349:SF77">
    <property type="entry name" value="TYROSINE RECOMBINASE XERC"/>
    <property type="match status" value="1"/>
</dbReference>
<evidence type="ECO:0008006" key="14">
    <source>
        <dbReference type="Google" id="ProtNLM"/>
    </source>
</evidence>
<dbReference type="OrthoDB" id="8610787at2"/>
<evidence type="ECO:0000313" key="13">
    <source>
        <dbReference type="Proteomes" id="UP000244892"/>
    </source>
</evidence>
<evidence type="ECO:0000256" key="6">
    <source>
        <dbReference type="ARBA" id="ARBA00023125"/>
    </source>
</evidence>
<name>A0A2U8FX31_9BURK</name>
<dbReference type="EMBL" id="CP029211">
    <property type="protein sequence ID" value="AWI55570.1"/>
    <property type="molecule type" value="Genomic_DNA"/>
</dbReference>
<proteinExistence type="predicted"/>
<dbReference type="Pfam" id="PF12482">
    <property type="entry name" value="DUF3701"/>
    <property type="match status" value="1"/>
</dbReference>
<keyword evidence="4" id="KW-0159">Chromosome partition</keyword>
<dbReference type="PROSITE" id="PS51900">
    <property type="entry name" value="CB"/>
    <property type="match status" value="1"/>
</dbReference>
<dbReference type="GO" id="GO:0015074">
    <property type="term" value="P:DNA integration"/>
    <property type="evidence" value="ECO:0007669"/>
    <property type="project" value="UniProtKB-KW"/>
</dbReference>
<keyword evidence="13" id="KW-1185">Reference proteome</keyword>
<evidence type="ECO:0000256" key="3">
    <source>
        <dbReference type="ARBA" id="ARBA00022618"/>
    </source>
</evidence>
<evidence type="ECO:0000259" key="11">
    <source>
        <dbReference type="PROSITE" id="PS51900"/>
    </source>
</evidence>
<evidence type="ECO:0000259" key="10">
    <source>
        <dbReference type="PROSITE" id="PS51898"/>
    </source>
</evidence>
<gene>
    <name evidence="12" type="ORF">DEH84_18485</name>
</gene>